<dbReference type="EMBL" id="JADXDR010000027">
    <property type="protein sequence ID" value="KAI7844553.1"/>
    <property type="molecule type" value="Genomic_DNA"/>
</dbReference>
<reference evidence="2" key="1">
    <citation type="submission" date="2020-11" db="EMBL/GenBank/DDBJ databases">
        <title>Chlorella ohadii genome sequencing and assembly.</title>
        <authorList>
            <person name="Murik O."/>
            <person name="Treves H."/>
            <person name="Kedem I."/>
            <person name="Shotland Y."/>
            <person name="Kaplan A."/>
        </authorList>
    </citation>
    <scope>NUCLEOTIDE SEQUENCE</scope>
    <source>
        <strain evidence="2">1</strain>
    </source>
</reference>
<organism evidence="2 3">
    <name type="scientific">Chlorella ohadii</name>
    <dbReference type="NCBI Taxonomy" id="2649997"/>
    <lineage>
        <taxon>Eukaryota</taxon>
        <taxon>Viridiplantae</taxon>
        <taxon>Chlorophyta</taxon>
        <taxon>core chlorophytes</taxon>
        <taxon>Trebouxiophyceae</taxon>
        <taxon>Chlorellales</taxon>
        <taxon>Chlorellaceae</taxon>
        <taxon>Chlorella clade</taxon>
        <taxon>Chlorella</taxon>
    </lineage>
</organism>
<dbReference type="AlphaFoldDB" id="A0AAD5DXU5"/>
<feature type="compositionally biased region" description="Low complexity" evidence="1">
    <location>
        <begin position="254"/>
        <end position="274"/>
    </location>
</feature>
<name>A0AAD5DXU5_9CHLO</name>
<protein>
    <submittedName>
        <fullName evidence="2">Uncharacterized protein</fullName>
    </submittedName>
</protein>
<accession>A0AAD5DXU5</accession>
<gene>
    <name evidence="2" type="ORF">COHA_001911</name>
</gene>
<sequence length="543" mass="53634">MSSGPELAPPPLPLPHDGAAAGGGSAGFTIAASPFTAPGPAVGGMADATGCDQPPSLPVAMTEEAAGGKRLRSDDGEQSVAASVMRPPRPPQLDVSHAIVVSWRSQGLLCNGCGVKLIKGRLPMDTESMQRRWLRLPPTIRDHPMWAAAQVVAEAQTKASKAAAAGEPWTCPGCGCASADRVAGPCGLQFCAASCAVRYTGRSPPGGAVAVAAAVTAPPAGAVAAAAAALGGNPSPTPSPTPAQKRRKQATPRSASDGLLSPLSLSSSGDDSSSMQTYSWQSAREEDAATSKVAAGTTPGSRPPSVRRQRSGPRSAVAATPPGSAKKVAISTPTAAEAAAALLVLTESEELRIAADEHAAAIAEAARAAQAAAEAAAAAKRSPQPPPAAAAAPAIPAAAPAVEGTKPARCAVATSLDLMMQMLRQNSGLSLPTAAAAAAAPPAALPVDSVALYQQLIAASATPEGAAAGLTGELVGKYLAAHTAPGRALAAAGGASACGDGVASAIRAQQDQQARLVAAMAEEKQHEAAVALMKSVVQLAGLD</sequence>
<keyword evidence="3" id="KW-1185">Reference proteome</keyword>
<dbReference type="Proteomes" id="UP001205105">
    <property type="component" value="Unassembled WGS sequence"/>
</dbReference>
<feature type="region of interest" description="Disordered" evidence="1">
    <location>
        <begin position="63"/>
        <end position="89"/>
    </location>
</feature>
<evidence type="ECO:0000313" key="3">
    <source>
        <dbReference type="Proteomes" id="UP001205105"/>
    </source>
</evidence>
<evidence type="ECO:0000313" key="2">
    <source>
        <dbReference type="EMBL" id="KAI7844553.1"/>
    </source>
</evidence>
<feature type="region of interest" description="Disordered" evidence="1">
    <location>
        <begin position="1"/>
        <end position="25"/>
    </location>
</feature>
<comment type="caution">
    <text evidence="2">The sequence shown here is derived from an EMBL/GenBank/DDBJ whole genome shotgun (WGS) entry which is preliminary data.</text>
</comment>
<evidence type="ECO:0000256" key="1">
    <source>
        <dbReference type="SAM" id="MobiDB-lite"/>
    </source>
</evidence>
<proteinExistence type="predicted"/>
<feature type="region of interest" description="Disordered" evidence="1">
    <location>
        <begin position="229"/>
        <end position="330"/>
    </location>
</feature>